<accession>A0AAV4RX68</accession>
<keyword evidence="3" id="KW-1185">Reference proteome</keyword>
<feature type="compositionally biased region" description="Basic and acidic residues" evidence="1">
    <location>
        <begin position="9"/>
        <end position="21"/>
    </location>
</feature>
<evidence type="ECO:0000256" key="1">
    <source>
        <dbReference type="SAM" id="MobiDB-lite"/>
    </source>
</evidence>
<evidence type="ECO:0000313" key="3">
    <source>
        <dbReference type="Proteomes" id="UP001054837"/>
    </source>
</evidence>
<dbReference type="Proteomes" id="UP001054837">
    <property type="component" value="Unassembled WGS sequence"/>
</dbReference>
<name>A0AAV4RX68_9ARAC</name>
<proteinExistence type="predicted"/>
<comment type="caution">
    <text evidence="2">The sequence shown here is derived from an EMBL/GenBank/DDBJ whole genome shotgun (WGS) entry which is preliminary data.</text>
</comment>
<evidence type="ECO:0000313" key="2">
    <source>
        <dbReference type="EMBL" id="GIY26488.1"/>
    </source>
</evidence>
<protein>
    <submittedName>
        <fullName evidence="2">Uncharacterized protein</fullName>
    </submittedName>
</protein>
<reference evidence="2 3" key="1">
    <citation type="submission" date="2021-06" db="EMBL/GenBank/DDBJ databases">
        <title>Caerostris darwini draft genome.</title>
        <authorList>
            <person name="Kono N."/>
            <person name="Arakawa K."/>
        </authorList>
    </citation>
    <scope>NUCLEOTIDE SEQUENCE [LARGE SCALE GENOMIC DNA]</scope>
</reference>
<feature type="region of interest" description="Disordered" evidence="1">
    <location>
        <begin position="1"/>
        <end position="60"/>
    </location>
</feature>
<sequence>MGFKKKRDRPLFRPFHPDLEKGSPILKVNNRDTALRHPARGTPGKLAEGQPEKGSISQEQNVKVVDRKLVFIAQTESYKPI</sequence>
<organism evidence="2 3">
    <name type="scientific">Caerostris darwini</name>
    <dbReference type="NCBI Taxonomy" id="1538125"/>
    <lineage>
        <taxon>Eukaryota</taxon>
        <taxon>Metazoa</taxon>
        <taxon>Ecdysozoa</taxon>
        <taxon>Arthropoda</taxon>
        <taxon>Chelicerata</taxon>
        <taxon>Arachnida</taxon>
        <taxon>Araneae</taxon>
        <taxon>Araneomorphae</taxon>
        <taxon>Entelegynae</taxon>
        <taxon>Araneoidea</taxon>
        <taxon>Araneidae</taxon>
        <taxon>Caerostris</taxon>
    </lineage>
</organism>
<gene>
    <name evidence="2" type="ORF">CDAR_223761</name>
</gene>
<dbReference type="AlphaFoldDB" id="A0AAV4RX68"/>
<dbReference type="EMBL" id="BPLQ01006946">
    <property type="protein sequence ID" value="GIY26488.1"/>
    <property type="molecule type" value="Genomic_DNA"/>
</dbReference>